<feature type="transmembrane region" description="Helical" evidence="6">
    <location>
        <begin position="107"/>
        <end position="124"/>
    </location>
</feature>
<dbReference type="Proteomes" id="UP000307440">
    <property type="component" value="Unassembled WGS sequence"/>
</dbReference>
<evidence type="ECO:0000313" key="8">
    <source>
        <dbReference type="EMBL" id="TFK25824.1"/>
    </source>
</evidence>
<dbReference type="Pfam" id="PF01569">
    <property type="entry name" value="PAP2"/>
    <property type="match status" value="1"/>
</dbReference>
<keyword evidence="9" id="KW-1185">Reference proteome</keyword>
<dbReference type="EMBL" id="ML210182">
    <property type="protein sequence ID" value="TFK25824.1"/>
    <property type="molecule type" value="Genomic_DNA"/>
</dbReference>
<feature type="transmembrane region" description="Helical" evidence="6">
    <location>
        <begin position="65"/>
        <end position="86"/>
    </location>
</feature>
<dbReference type="OrthoDB" id="10030083at2759"/>
<evidence type="ECO:0000313" key="9">
    <source>
        <dbReference type="Proteomes" id="UP000307440"/>
    </source>
</evidence>
<organism evidence="8 9">
    <name type="scientific">Coprinopsis marcescibilis</name>
    <name type="common">Agaric fungus</name>
    <name type="synonym">Psathyrella marcescibilis</name>
    <dbReference type="NCBI Taxonomy" id="230819"/>
    <lineage>
        <taxon>Eukaryota</taxon>
        <taxon>Fungi</taxon>
        <taxon>Dikarya</taxon>
        <taxon>Basidiomycota</taxon>
        <taxon>Agaricomycotina</taxon>
        <taxon>Agaricomycetes</taxon>
        <taxon>Agaricomycetidae</taxon>
        <taxon>Agaricales</taxon>
        <taxon>Agaricineae</taxon>
        <taxon>Psathyrellaceae</taxon>
        <taxon>Coprinopsis</taxon>
    </lineage>
</organism>
<feature type="transmembrane region" description="Helical" evidence="6">
    <location>
        <begin position="228"/>
        <end position="247"/>
    </location>
</feature>
<evidence type="ECO:0000256" key="3">
    <source>
        <dbReference type="ARBA" id="ARBA00022692"/>
    </source>
</evidence>
<reference evidence="8 9" key="1">
    <citation type="journal article" date="2019" name="Nat. Ecol. Evol.">
        <title>Megaphylogeny resolves global patterns of mushroom evolution.</title>
        <authorList>
            <person name="Varga T."/>
            <person name="Krizsan K."/>
            <person name="Foldi C."/>
            <person name="Dima B."/>
            <person name="Sanchez-Garcia M."/>
            <person name="Sanchez-Ramirez S."/>
            <person name="Szollosi G.J."/>
            <person name="Szarkandi J.G."/>
            <person name="Papp V."/>
            <person name="Albert L."/>
            <person name="Andreopoulos W."/>
            <person name="Angelini C."/>
            <person name="Antonin V."/>
            <person name="Barry K.W."/>
            <person name="Bougher N.L."/>
            <person name="Buchanan P."/>
            <person name="Buyck B."/>
            <person name="Bense V."/>
            <person name="Catcheside P."/>
            <person name="Chovatia M."/>
            <person name="Cooper J."/>
            <person name="Damon W."/>
            <person name="Desjardin D."/>
            <person name="Finy P."/>
            <person name="Geml J."/>
            <person name="Haridas S."/>
            <person name="Hughes K."/>
            <person name="Justo A."/>
            <person name="Karasinski D."/>
            <person name="Kautmanova I."/>
            <person name="Kiss B."/>
            <person name="Kocsube S."/>
            <person name="Kotiranta H."/>
            <person name="LaButti K.M."/>
            <person name="Lechner B.E."/>
            <person name="Liimatainen K."/>
            <person name="Lipzen A."/>
            <person name="Lukacs Z."/>
            <person name="Mihaltcheva S."/>
            <person name="Morgado L.N."/>
            <person name="Niskanen T."/>
            <person name="Noordeloos M.E."/>
            <person name="Ohm R.A."/>
            <person name="Ortiz-Santana B."/>
            <person name="Ovrebo C."/>
            <person name="Racz N."/>
            <person name="Riley R."/>
            <person name="Savchenko A."/>
            <person name="Shiryaev A."/>
            <person name="Soop K."/>
            <person name="Spirin V."/>
            <person name="Szebenyi C."/>
            <person name="Tomsovsky M."/>
            <person name="Tulloss R.E."/>
            <person name="Uehling J."/>
            <person name="Grigoriev I.V."/>
            <person name="Vagvolgyi C."/>
            <person name="Papp T."/>
            <person name="Martin F.M."/>
            <person name="Miettinen O."/>
            <person name="Hibbett D.S."/>
            <person name="Nagy L.G."/>
        </authorList>
    </citation>
    <scope>NUCLEOTIDE SEQUENCE [LARGE SCALE GENOMIC DNA]</scope>
    <source>
        <strain evidence="8 9">CBS 121175</strain>
    </source>
</reference>
<dbReference type="AlphaFoldDB" id="A0A5C3KZI6"/>
<feature type="transmembrane region" description="Helical" evidence="6">
    <location>
        <begin position="201"/>
        <end position="222"/>
    </location>
</feature>
<gene>
    <name evidence="8" type="ORF">FA15DRAFT_589772</name>
</gene>
<dbReference type="SMART" id="SM00014">
    <property type="entry name" value="acidPPc"/>
    <property type="match status" value="1"/>
</dbReference>
<dbReference type="CDD" id="cd03390">
    <property type="entry name" value="PAP2_containing_1_like"/>
    <property type="match status" value="1"/>
</dbReference>
<evidence type="ECO:0000256" key="2">
    <source>
        <dbReference type="ARBA" id="ARBA00008816"/>
    </source>
</evidence>
<sequence>MIIEPFRFMTWLRLHGVDLLTVVLMAGIALGVNYAPPVPTRMFPIYNAEGSIVYPELAHSRREQIIPIWASALIGLFVPIFFFALFQIRRRSWDDFLTTTMGLLRSLLTSAVLQVIIKCLIGGLRPHFLAVCQPDITNKVGAGFRNIMFDSSVCTGNQEHIKDALKSMPSGHTTTAWAGLLYLALYFNAQLKVVSGHNPAYWKMILFFAPLLGAVLMSMVLVKDSHHHWYDIVVGGIIGSATALVAFRQTFAAIFDYRFNHLLLPRATSLFHRRPYLPVLGRGAYYTYQPINAIMPQDLPFAREGGWGYGVGEHASGAPGDATVLASSAVQHGISGAHRVAGGLSSNAVHLV</sequence>
<comment type="similarity">
    <text evidence="2">Belongs to the PA-phosphatase related phosphoesterase family.</text>
</comment>
<accession>A0A5C3KZI6</accession>
<evidence type="ECO:0000256" key="5">
    <source>
        <dbReference type="ARBA" id="ARBA00023136"/>
    </source>
</evidence>
<dbReference type="GO" id="GO:0046839">
    <property type="term" value="P:phospholipid dephosphorylation"/>
    <property type="evidence" value="ECO:0007669"/>
    <property type="project" value="TreeGrafter"/>
</dbReference>
<feature type="transmembrane region" description="Helical" evidence="6">
    <location>
        <begin position="12"/>
        <end position="35"/>
    </location>
</feature>
<comment type="subcellular location">
    <subcellularLocation>
        <location evidence="1">Membrane</location>
        <topology evidence="1">Multi-pass membrane protein</topology>
    </subcellularLocation>
</comment>
<feature type="transmembrane region" description="Helical" evidence="6">
    <location>
        <begin position="171"/>
        <end position="189"/>
    </location>
</feature>
<dbReference type="PANTHER" id="PTHR10165:SF84">
    <property type="entry name" value="PHOSPHATIDIC ACID PHOSPHATASE BETA"/>
    <property type="match status" value="1"/>
</dbReference>
<dbReference type="InterPro" id="IPR000326">
    <property type="entry name" value="PAP2/HPO"/>
</dbReference>
<dbReference type="SUPFAM" id="SSF48317">
    <property type="entry name" value="Acid phosphatase/Vanadium-dependent haloperoxidase"/>
    <property type="match status" value="1"/>
</dbReference>
<evidence type="ECO:0000256" key="1">
    <source>
        <dbReference type="ARBA" id="ARBA00004141"/>
    </source>
</evidence>
<evidence type="ECO:0000256" key="6">
    <source>
        <dbReference type="SAM" id="Phobius"/>
    </source>
</evidence>
<dbReference type="PANTHER" id="PTHR10165">
    <property type="entry name" value="LIPID PHOSPHATE PHOSPHATASE"/>
    <property type="match status" value="1"/>
</dbReference>
<evidence type="ECO:0000259" key="7">
    <source>
        <dbReference type="SMART" id="SM00014"/>
    </source>
</evidence>
<dbReference type="GO" id="GO:0006644">
    <property type="term" value="P:phospholipid metabolic process"/>
    <property type="evidence" value="ECO:0007669"/>
    <property type="project" value="InterPro"/>
</dbReference>
<name>A0A5C3KZI6_COPMA</name>
<dbReference type="InterPro" id="IPR036938">
    <property type="entry name" value="PAP2/HPO_sf"/>
</dbReference>
<dbReference type="GO" id="GO:0016020">
    <property type="term" value="C:membrane"/>
    <property type="evidence" value="ECO:0007669"/>
    <property type="project" value="UniProtKB-SubCell"/>
</dbReference>
<protein>
    <submittedName>
        <fullName evidence="8">Lipid phosphate phosphatase 1</fullName>
    </submittedName>
</protein>
<proteinExistence type="inferred from homology"/>
<keyword evidence="5 6" id="KW-0472">Membrane</keyword>
<dbReference type="Gene3D" id="1.20.144.10">
    <property type="entry name" value="Phosphatidic acid phosphatase type 2/haloperoxidase"/>
    <property type="match status" value="1"/>
</dbReference>
<keyword evidence="3 6" id="KW-0812">Transmembrane</keyword>
<dbReference type="STRING" id="230819.A0A5C3KZI6"/>
<feature type="domain" description="Phosphatidic acid phosphatase type 2/haloperoxidase" evidence="7">
    <location>
        <begin position="101"/>
        <end position="247"/>
    </location>
</feature>
<evidence type="ECO:0000256" key="4">
    <source>
        <dbReference type="ARBA" id="ARBA00022989"/>
    </source>
</evidence>
<dbReference type="GO" id="GO:0008195">
    <property type="term" value="F:phosphatidate phosphatase activity"/>
    <property type="evidence" value="ECO:0007669"/>
    <property type="project" value="TreeGrafter"/>
</dbReference>
<keyword evidence="4 6" id="KW-1133">Transmembrane helix</keyword>
<dbReference type="InterPro" id="IPR043216">
    <property type="entry name" value="PAP-like"/>
</dbReference>